<dbReference type="EMBL" id="JRES01000146">
    <property type="protein sequence ID" value="KNC33826.1"/>
    <property type="molecule type" value="Genomic_DNA"/>
</dbReference>
<accession>A0A0L0CNG1</accession>
<evidence type="ECO:0000313" key="2">
    <source>
        <dbReference type="Proteomes" id="UP000037069"/>
    </source>
</evidence>
<evidence type="ECO:0008006" key="3">
    <source>
        <dbReference type="Google" id="ProtNLM"/>
    </source>
</evidence>
<comment type="caution">
    <text evidence="1">The sequence shown here is derived from an EMBL/GenBank/DDBJ whole genome shotgun (WGS) entry which is preliminary data.</text>
</comment>
<proteinExistence type="predicted"/>
<evidence type="ECO:0000313" key="1">
    <source>
        <dbReference type="EMBL" id="KNC33826.1"/>
    </source>
</evidence>
<keyword evidence="2" id="KW-1185">Reference proteome</keyword>
<organism evidence="1 2">
    <name type="scientific">Lucilia cuprina</name>
    <name type="common">Green bottle fly</name>
    <name type="synonym">Australian sheep blowfly</name>
    <dbReference type="NCBI Taxonomy" id="7375"/>
    <lineage>
        <taxon>Eukaryota</taxon>
        <taxon>Metazoa</taxon>
        <taxon>Ecdysozoa</taxon>
        <taxon>Arthropoda</taxon>
        <taxon>Hexapoda</taxon>
        <taxon>Insecta</taxon>
        <taxon>Pterygota</taxon>
        <taxon>Neoptera</taxon>
        <taxon>Endopterygota</taxon>
        <taxon>Diptera</taxon>
        <taxon>Brachycera</taxon>
        <taxon>Muscomorpha</taxon>
        <taxon>Oestroidea</taxon>
        <taxon>Calliphoridae</taxon>
        <taxon>Luciliinae</taxon>
        <taxon>Lucilia</taxon>
    </lineage>
</organism>
<dbReference type="Proteomes" id="UP000037069">
    <property type="component" value="Unassembled WGS sequence"/>
</dbReference>
<dbReference type="AlphaFoldDB" id="A0A0L0CNG1"/>
<name>A0A0L0CNG1_LUCCU</name>
<gene>
    <name evidence="1" type="ORF">FF38_09245</name>
</gene>
<protein>
    <recommendedName>
        <fullName evidence="3">DUF4806 domain-containing protein</fullName>
    </recommendedName>
</protein>
<sequence>MSNTSTSSTPSSSKVIKNSIRQSEEHHYEFIRKLIAASEEKILSEIDREIVIILQELTDLSERVTALELKSQESANINDKILEMKRKILKQENSVVASSFRIVGIPYHENENLHKLFGNICDTLNITIPRIANTYRLNKIYKNNKTYTQNDSLALISRFLNL</sequence>
<reference evidence="1 2" key="1">
    <citation type="journal article" date="2015" name="Nat. Commun.">
        <title>Lucilia cuprina genome unlocks parasitic fly biology to underpin future interventions.</title>
        <authorList>
            <person name="Anstead C.A."/>
            <person name="Korhonen P.K."/>
            <person name="Young N.D."/>
            <person name="Hall R.S."/>
            <person name="Jex A.R."/>
            <person name="Murali S.C."/>
            <person name="Hughes D.S."/>
            <person name="Lee S.F."/>
            <person name="Perry T."/>
            <person name="Stroehlein A.J."/>
            <person name="Ansell B.R."/>
            <person name="Breugelmans B."/>
            <person name="Hofmann A."/>
            <person name="Qu J."/>
            <person name="Dugan S."/>
            <person name="Lee S.L."/>
            <person name="Chao H."/>
            <person name="Dinh H."/>
            <person name="Han Y."/>
            <person name="Doddapaneni H.V."/>
            <person name="Worley K.C."/>
            <person name="Muzny D.M."/>
            <person name="Ioannidis P."/>
            <person name="Waterhouse R.M."/>
            <person name="Zdobnov E.M."/>
            <person name="James P.J."/>
            <person name="Bagnall N.H."/>
            <person name="Kotze A.C."/>
            <person name="Gibbs R.A."/>
            <person name="Richards S."/>
            <person name="Batterham P."/>
            <person name="Gasser R.B."/>
        </authorList>
    </citation>
    <scope>NUCLEOTIDE SEQUENCE [LARGE SCALE GENOMIC DNA]</scope>
    <source>
        <strain evidence="1 2">LS</strain>
        <tissue evidence="1">Full body</tissue>
    </source>
</reference>